<sequence length="177" mass="20257">MDKKKSLFLLTAAAAGAVIYNIWRPVKSDLPVIQDFDMEKYLGEWYEIARLDFFWEKGLKNVRAHYSLQEDGSIKVINSGIKIKDNTPKESTGKVKFVGLPHEGALKVSFFGPFYSGYNVMHIGGDYEYALVFGENLDYMWILSRTKTITPELQSKYLEYAKSAGYNTEALVWTIQE</sequence>
<comment type="caution">
    <text evidence="4">The sequence shown here is derived from an EMBL/GenBank/DDBJ whole genome shotgun (WGS) entry which is preliminary data.</text>
</comment>
<evidence type="ECO:0000259" key="3">
    <source>
        <dbReference type="Pfam" id="PF08212"/>
    </source>
</evidence>
<dbReference type="GO" id="GO:0006950">
    <property type="term" value="P:response to stress"/>
    <property type="evidence" value="ECO:0007669"/>
    <property type="project" value="UniProtKB-ARBA"/>
</dbReference>
<dbReference type="CDD" id="cd19438">
    <property type="entry name" value="lipocalin_Blc-like"/>
    <property type="match status" value="1"/>
</dbReference>
<feature type="domain" description="Lipocalin/cytosolic fatty-acid binding" evidence="3">
    <location>
        <begin position="36"/>
        <end position="175"/>
    </location>
</feature>
<dbReference type="Gene3D" id="2.40.128.20">
    <property type="match status" value="1"/>
</dbReference>
<dbReference type="PANTHER" id="PTHR10612">
    <property type="entry name" value="APOLIPOPROTEIN D"/>
    <property type="match status" value="1"/>
</dbReference>
<dbReference type="EMBL" id="SMBZ01000003">
    <property type="protein sequence ID" value="TCV19933.1"/>
    <property type="molecule type" value="Genomic_DNA"/>
</dbReference>
<evidence type="ECO:0000313" key="5">
    <source>
        <dbReference type="Proteomes" id="UP000295197"/>
    </source>
</evidence>
<dbReference type="Pfam" id="PF08212">
    <property type="entry name" value="Lipocalin_2"/>
    <property type="match status" value="1"/>
</dbReference>
<proteinExistence type="inferred from homology"/>
<dbReference type="PIRSF" id="PIRSF036893">
    <property type="entry name" value="Lipocalin_ApoD"/>
    <property type="match status" value="1"/>
</dbReference>
<dbReference type="OrthoDB" id="594739at2"/>
<dbReference type="PANTHER" id="PTHR10612:SF34">
    <property type="entry name" value="APOLIPOPROTEIN D"/>
    <property type="match status" value="1"/>
</dbReference>
<dbReference type="AlphaFoldDB" id="A0A4R3W0X8"/>
<keyword evidence="5" id="KW-1185">Reference proteome</keyword>
<dbReference type="PROSITE" id="PS00213">
    <property type="entry name" value="LIPOCALIN"/>
    <property type="match status" value="1"/>
</dbReference>
<organism evidence="4 5">
    <name type="scientific">Sphingobacterium alimentarium</name>
    <dbReference type="NCBI Taxonomy" id="797292"/>
    <lineage>
        <taxon>Bacteria</taxon>
        <taxon>Pseudomonadati</taxon>
        <taxon>Bacteroidota</taxon>
        <taxon>Sphingobacteriia</taxon>
        <taxon>Sphingobacteriales</taxon>
        <taxon>Sphingobacteriaceae</taxon>
        <taxon>Sphingobacterium</taxon>
    </lineage>
</organism>
<keyword evidence="4" id="KW-0449">Lipoprotein</keyword>
<name>A0A4R3W0X8_9SPHI</name>
<dbReference type="InterPro" id="IPR012674">
    <property type="entry name" value="Calycin"/>
</dbReference>
<dbReference type="Proteomes" id="UP000295197">
    <property type="component" value="Unassembled WGS sequence"/>
</dbReference>
<dbReference type="InterPro" id="IPR000566">
    <property type="entry name" value="Lipocln_cytosolic_FA-bd_dom"/>
</dbReference>
<dbReference type="InterPro" id="IPR022271">
    <property type="entry name" value="Lipocalin_ApoD"/>
</dbReference>
<evidence type="ECO:0000256" key="2">
    <source>
        <dbReference type="PIRNR" id="PIRNR036893"/>
    </source>
</evidence>
<dbReference type="InterPro" id="IPR002446">
    <property type="entry name" value="Lipocalin_bac"/>
</dbReference>
<dbReference type="InterPro" id="IPR022272">
    <property type="entry name" value="Lipocalin_CS"/>
</dbReference>
<gene>
    <name evidence="4" type="ORF">EDC17_100332</name>
</gene>
<dbReference type="InterPro" id="IPR047202">
    <property type="entry name" value="Lipocalin_Blc-like_dom"/>
</dbReference>
<evidence type="ECO:0000313" key="4">
    <source>
        <dbReference type="EMBL" id="TCV19933.1"/>
    </source>
</evidence>
<dbReference type="PRINTS" id="PR01171">
    <property type="entry name" value="BCTLIPOCALIN"/>
</dbReference>
<dbReference type="RefSeq" id="WP_132776358.1">
    <property type="nucleotide sequence ID" value="NZ_SMBZ01000003.1"/>
</dbReference>
<evidence type="ECO:0000256" key="1">
    <source>
        <dbReference type="ARBA" id="ARBA00006889"/>
    </source>
</evidence>
<protein>
    <submittedName>
        <fullName evidence="4">Apolipoprotein D and lipocalin family protein</fullName>
    </submittedName>
</protein>
<accession>A0A4R3W0X8</accession>
<dbReference type="SUPFAM" id="SSF50814">
    <property type="entry name" value="Lipocalins"/>
    <property type="match status" value="1"/>
</dbReference>
<comment type="similarity">
    <text evidence="1 2">Belongs to the calycin superfamily. Lipocalin family.</text>
</comment>
<reference evidence="4 5" key="1">
    <citation type="submission" date="2019-03" db="EMBL/GenBank/DDBJ databases">
        <title>Genomic Encyclopedia of Type Strains, Phase IV (KMG-IV): sequencing the most valuable type-strain genomes for metagenomic binning, comparative biology and taxonomic classification.</title>
        <authorList>
            <person name="Goeker M."/>
        </authorList>
    </citation>
    <scope>NUCLEOTIDE SEQUENCE [LARGE SCALE GENOMIC DNA]</scope>
    <source>
        <strain evidence="4 5">DSM 22362</strain>
    </source>
</reference>